<dbReference type="InterPro" id="IPR036188">
    <property type="entry name" value="FAD/NAD-bd_sf"/>
</dbReference>
<evidence type="ECO:0000259" key="2">
    <source>
        <dbReference type="Pfam" id="PF01266"/>
    </source>
</evidence>
<dbReference type="PANTHER" id="PTHR13847">
    <property type="entry name" value="SARCOSINE DEHYDROGENASE-RELATED"/>
    <property type="match status" value="1"/>
</dbReference>
<dbReference type="Gene3D" id="3.50.50.60">
    <property type="entry name" value="FAD/NAD(P)-binding domain"/>
    <property type="match status" value="1"/>
</dbReference>
<keyword evidence="1" id="KW-0560">Oxidoreductase</keyword>
<proteinExistence type="predicted"/>
<dbReference type="EMBL" id="CP021082">
    <property type="protein sequence ID" value="ASN82742.1"/>
    <property type="molecule type" value="Genomic_DNA"/>
</dbReference>
<evidence type="ECO:0000313" key="3">
    <source>
        <dbReference type="EMBL" id="ASN82742.1"/>
    </source>
</evidence>
<dbReference type="PANTHER" id="PTHR13847:SF287">
    <property type="entry name" value="FAD-DEPENDENT OXIDOREDUCTASE DOMAIN-CONTAINING PROTEIN 1"/>
    <property type="match status" value="1"/>
</dbReference>
<reference evidence="3 4" key="1">
    <citation type="submission" date="2017-05" db="EMBL/GenBank/DDBJ databases">
        <title>The complete genome sequence of Deinococcus ficus isolated from the rhizosphere of the Ficus religiosa L. in Taiwan.</title>
        <authorList>
            <person name="Wu K.-M."/>
            <person name="Liao T.-L."/>
            <person name="Liu Y.-M."/>
            <person name="Young C.-C."/>
            <person name="Tsai S.-F."/>
        </authorList>
    </citation>
    <scope>NUCLEOTIDE SEQUENCE [LARGE SCALE GENOMIC DNA]</scope>
    <source>
        <strain evidence="3 4">CC-FR2-10</strain>
        <plasmid evidence="4">pdfi1</plasmid>
    </source>
</reference>
<dbReference type="SUPFAM" id="SSF54373">
    <property type="entry name" value="FAD-linked reductases, C-terminal domain"/>
    <property type="match status" value="1"/>
</dbReference>
<dbReference type="InterPro" id="IPR006076">
    <property type="entry name" value="FAD-dep_OxRdtase"/>
</dbReference>
<dbReference type="AlphaFoldDB" id="A0A221T1G8"/>
<feature type="domain" description="FAD dependent oxidoreductase" evidence="2">
    <location>
        <begin position="8"/>
        <end position="343"/>
    </location>
</feature>
<dbReference type="RefSeq" id="WP_027464138.1">
    <property type="nucleotide sequence ID" value="NZ_CP021082.1"/>
</dbReference>
<dbReference type="GO" id="GO:0016491">
    <property type="term" value="F:oxidoreductase activity"/>
    <property type="evidence" value="ECO:0007669"/>
    <property type="project" value="UniProtKB-KW"/>
</dbReference>
<dbReference type="Gene3D" id="3.30.9.10">
    <property type="entry name" value="D-Amino Acid Oxidase, subunit A, domain 2"/>
    <property type="match status" value="1"/>
</dbReference>
<gene>
    <name evidence="3" type="ORF">DFI_16425</name>
</gene>
<name>A0A221T1G8_9DEIO</name>
<sequence>MTAPAAADVAVIGAGVIGAACAWRLAERGLKVLVVEQGRPAGGSTGKSAAGVRAQFTTPTNILLSRHSIEEYASMPESGYHPGGYLLLVPDTQWTAHQEAVRLQRQLGVPTEQLTPAQAQAHVTFDPGGVGGCTYCGTDGYVDAHGLTMAYVARARQAGARFQLDTAVTGLRRAAGVWQLRTTAGAVEAPLLVNAGGAWAGEVGALAGLTIPVRPARRMVFTTGPLPLPRPLPMIFDLGSGVWLRSEGERLILGRADPADVGWRDGMDWTWLEPTLEAAMARFPWLAEATLDRRASWWGYYEVTPDHQAIVGRLPGADGWLNACGFSGHGVMQAAAVARVIAQEVMGEPPFIDVTPLNYDRFARVPAATADIQV</sequence>
<dbReference type="KEGG" id="dfc:DFI_16425"/>
<geneLocation type="plasmid" evidence="4">
    <name>pdfi1</name>
</geneLocation>
<keyword evidence="3" id="KW-0614">Plasmid</keyword>
<organism evidence="3 4">
    <name type="scientific">Deinococcus ficus</name>
    <dbReference type="NCBI Taxonomy" id="317577"/>
    <lineage>
        <taxon>Bacteria</taxon>
        <taxon>Thermotogati</taxon>
        <taxon>Deinococcota</taxon>
        <taxon>Deinococci</taxon>
        <taxon>Deinococcales</taxon>
        <taxon>Deinococcaceae</taxon>
        <taxon>Deinococcus</taxon>
    </lineage>
</organism>
<dbReference type="Pfam" id="PF01266">
    <property type="entry name" value="DAO"/>
    <property type="match status" value="1"/>
</dbReference>
<evidence type="ECO:0000313" key="4">
    <source>
        <dbReference type="Proteomes" id="UP000259030"/>
    </source>
</evidence>
<dbReference type="SUPFAM" id="SSF51905">
    <property type="entry name" value="FAD/NAD(P)-binding domain"/>
    <property type="match status" value="1"/>
</dbReference>
<keyword evidence="4" id="KW-1185">Reference proteome</keyword>
<evidence type="ECO:0000256" key="1">
    <source>
        <dbReference type="ARBA" id="ARBA00023002"/>
    </source>
</evidence>
<accession>A0A221T1G8</accession>
<protein>
    <submittedName>
        <fullName evidence="3">FAD-dependent oxidoreductase</fullName>
    </submittedName>
</protein>
<dbReference type="Proteomes" id="UP000259030">
    <property type="component" value="Plasmid pDFI1"/>
</dbReference>
<dbReference type="STRING" id="317577.GCA_000419625_02957"/>
<dbReference type="GO" id="GO:0005737">
    <property type="term" value="C:cytoplasm"/>
    <property type="evidence" value="ECO:0007669"/>
    <property type="project" value="TreeGrafter"/>
</dbReference>